<dbReference type="InterPro" id="IPR020846">
    <property type="entry name" value="MFS_dom"/>
</dbReference>
<keyword evidence="2 5" id="KW-0812">Transmembrane</keyword>
<dbReference type="Proteomes" id="UP000007151">
    <property type="component" value="Unassembled WGS sequence"/>
</dbReference>
<feature type="transmembrane region" description="Helical" evidence="5">
    <location>
        <begin position="302"/>
        <end position="323"/>
    </location>
</feature>
<evidence type="ECO:0000259" key="6">
    <source>
        <dbReference type="PROSITE" id="PS50850"/>
    </source>
</evidence>
<feature type="transmembrane region" description="Helical" evidence="5">
    <location>
        <begin position="156"/>
        <end position="173"/>
    </location>
</feature>
<dbReference type="PANTHER" id="PTHR48021">
    <property type="match status" value="1"/>
</dbReference>
<dbReference type="Pfam" id="PF00083">
    <property type="entry name" value="Sugar_tr"/>
    <property type="match status" value="1"/>
</dbReference>
<feature type="transmembrane region" description="Helical" evidence="5">
    <location>
        <begin position="95"/>
        <end position="117"/>
    </location>
</feature>
<dbReference type="STRING" id="278856.A0A212ETB8"/>
<dbReference type="InParanoid" id="A0A212ETB8"/>
<dbReference type="SUPFAM" id="SSF103473">
    <property type="entry name" value="MFS general substrate transporter"/>
    <property type="match status" value="1"/>
</dbReference>
<dbReference type="PROSITE" id="PS50850">
    <property type="entry name" value="MFS"/>
    <property type="match status" value="1"/>
</dbReference>
<feature type="transmembrane region" description="Helical" evidence="5">
    <location>
        <begin position="335"/>
        <end position="358"/>
    </location>
</feature>
<sequence>LLICSTVWTQFFMTGLSVGATTVMVPQLKREQSTEIDAELISWLYSTTSFAILPWVFILPYFTSLTGRKFPQIVNSIITTTSFLILYFGSEIKHIIISEIIQGYFHAANINLMVIILTDYSSVKYRGIFLGMKDASFFWGLWMANFIGTFYHWKNVALLGIICSLYTYNVIFWKESPVWLASKGRIEKCKMCFRWIRGTDKDSEKELQELISDEPQIKYDRIRFIDTISSPEFYKPLLLSLVAVAHYHLSAKMVCSLFVLDILKIITKDENSAYTGMLILDGVTVFGTYVGSYLVKILKRRTLYMFTSCCVVACLLIISLYLYLVKWKVLEENNYVLMVFFCMHSAAVSCGPVVLACSVFGEVISPRFQATSYTVTGGTFCIINMIIVKCSHQMFRVFDVSGTFLFYGVMCCICTSYLYMFLPETRNKTPKEIELYFRPKAMGDM</sequence>
<gene>
    <name evidence="7" type="ORF">KGM_205019B</name>
</gene>
<feature type="transmembrane region" description="Helical" evidence="5">
    <location>
        <begin position="43"/>
        <end position="63"/>
    </location>
</feature>
<comment type="subcellular location">
    <subcellularLocation>
        <location evidence="1">Membrane</location>
        <topology evidence="1">Multi-pass membrane protein</topology>
    </subcellularLocation>
</comment>
<dbReference type="InterPro" id="IPR050549">
    <property type="entry name" value="MFS_Trehalose_Transporter"/>
</dbReference>
<evidence type="ECO:0000256" key="5">
    <source>
        <dbReference type="SAM" id="Phobius"/>
    </source>
</evidence>
<accession>A0A212ETB8</accession>
<feature type="transmembrane region" description="Helical" evidence="5">
    <location>
        <begin position="370"/>
        <end position="388"/>
    </location>
</feature>
<proteinExistence type="predicted"/>
<feature type="transmembrane region" description="Helical" evidence="5">
    <location>
        <begin position="129"/>
        <end position="150"/>
    </location>
</feature>
<dbReference type="EMBL" id="AGBW02012599">
    <property type="protein sequence ID" value="OWR44736.1"/>
    <property type="molecule type" value="Genomic_DNA"/>
</dbReference>
<feature type="non-terminal residue" evidence="7">
    <location>
        <position position="1"/>
    </location>
</feature>
<reference evidence="7 8" key="1">
    <citation type="journal article" date="2011" name="Cell">
        <title>The monarch butterfly genome yields insights into long-distance migration.</title>
        <authorList>
            <person name="Zhan S."/>
            <person name="Merlin C."/>
            <person name="Boore J.L."/>
            <person name="Reppert S.M."/>
        </authorList>
    </citation>
    <scope>NUCLEOTIDE SEQUENCE [LARGE SCALE GENOMIC DNA]</scope>
    <source>
        <strain evidence="7">F-2</strain>
    </source>
</reference>
<evidence type="ECO:0000313" key="7">
    <source>
        <dbReference type="EMBL" id="OWR44736.1"/>
    </source>
</evidence>
<feature type="transmembrane region" description="Helical" evidence="5">
    <location>
        <begin position="400"/>
        <end position="422"/>
    </location>
</feature>
<evidence type="ECO:0000313" key="8">
    <source>
        <dbReference type="Proteomes" id="UP000007151"/>
    </source>
</evidence>
<keyword evidence="7" id="KW-0813">Transport</keyword>
<evidence type="ECO:0000256" key="1">
    <source>
        <dbReference type="ARBA" id="ARBA00004141"/>
    </source>
</evidence>
<feature type="transmembrane region" description="Helical" evidence="5">
    <location>
        <begin position="272"/>
        <end position="295"/>
    </location>
</feature>
<evidence type="ECO:0000256" key="2">
    <source>
        <dbReference type="ARBA" id="ARBA00022692"/>
    </source>
</evidence>
<dbReference type="InterPro" id="IPR005828">
    <property type="entry name" value="MFS_sugar_transport-like"/>
</dbReference>
<evidence type="ECO:0000256" key="4">
    <source>
        <dbReference type="ARBA" id="ARBA00023136"/>
    </source>
</evidence>
<comment type="caution">
    <text evidence="7">The sequence shown here is derived from an EMBL/GenBank/DDBJ whole genome shotgun (WGS) entry which is preliminary data.</text>
</comment>
<organism evidence="7 8">
    <name type="scientific">Danaus plexippus plexippus</name>
    <dbReference type="NCBI Taxonomy" id="278856"/>
    <lineage>
        <taxon>Eukaryota</taxon>
        <taxon>Metazoa</taxon>
        <taxon>Ecdysozoa</taxon>
        <taxon>Arthropoda</taxon>
        <taxon>Hexapoda</taxon>
        <taxon>Insecta</taxon>
        <taxon>Pterygota</taxon>
        <taxon>Neoptera</taxon>
        <taxon>Endopterygota</taxon>
        <taxon>Lepidoptera</taxon>
        <taxon>Glossata</taxon>
        <taxon>Ditrysia</taxon>
        <taxon>Papilionoidea</taxon>
        <taxon>Nymphalidae</taxon>
        <taxon>Danainae</taxon>
        <taxon>Danaini</taxon>
        <taxon>Danaina</taxon>
        <taxon>Danaus</taxon>
        <taxon>Danaus</taxon>
    </lineage>
</organism>
<dbReference type="Gene3D" id="1.20.1250.20">
    <property type="entry name" value="MFS general substrate transporter like domains"/>
    <property type="match status" value="1"/>
</dbReference>
<feature type="domain" description="Major facilitator superfamily (MFS) profile" evidence="6">
    <location>
        <begin position="3"/>
        <end position="426"/>
    </location>
</feature>
<dbReference type="AlphaFoldDB" id="A0A212ETB8"/>
<keyword evidence="3 5" id="KW-1133">Transmembrane helix</keyword>
<evidence type="ECO:0000256" key="3">
    <source>
        <dbReference type="ARBA" id="ARBA00022989"/>
    </source>
</evidence>
<keyword evidence="7" id="KW-0762">Sugar transport</keyword>
<protein>
    <submittedName>
        <fullName evidence="7">Sugar transporter</fullName>
    </submittedName>
</protein>
<dbReference type="PANTHER" id="PTHR48021:SF68">
    <property type="entry name" value="MAJOR FACILITATOR SUPERFAMILY (MFS) PROFILE DOMAIN-CONTAINING PROTEIN"/>
    <property type="match status" value="1"/>
</dbReference>
<keyword evidence="8" id="KW-1185">Reference proteome</keyword>
<keyword evidence="4 5" id="KW-0472">Membrane</keyword>
<name>A0A212ETB8_DANPL</name>
<dbReference type="InterPro" id="IPR036259">
    <property type="entry name" value="MFS_trans_sf"/>
</dbReference>
<dbReference type="KEGG" id="dpl:KGM_205019B"/>
<dbReference type="GO" id="GO:0016020">
    <property type="term" value="C:membrane"/>
    <property type="evidence" value="ECO:0007669"/>
    <property type="project" value="UniProtKB-SubCell"/>
</dbReference>
<feature type="transmembrane region" description="Helical" evidence="5">
    <location>
        <begin position="70"/>
        <end position="89"/>
    </location>
</feature>
<dbReference type="GO" id="GO:0022857">
    <property type="term" value="F:transmembrane transporter activity"/>
    <property type="evidence" value="ECO:0007669"/>
    <property type="project" value="InterPro"/>
</dbReference>